<accession>A0A139H0B3</accession>
<evidence type="ECO:0000313" key="2">
    <source>
        <dbReference type="EMBL" id="KXS95839.1"/>
    </source>
</evidence>
<name>A0A139H0B3_9PEZI</name>
<feature type="signal peptide" evidence="1">
    <location>
        <begin position="1"/>
        <end position="19"/>
    </location>
</feature>
<feature type="chain" id="PRO_5007806225" evidence="1">
    <location>
        <begin position="20"/>
        <end position="125"/>
    </location>
</feature>
<keyword evidence="3" id="KW-1185">Reference proteome</keyword>
<evidence type="ECO:0000313" key="3">
    <source>
        <dbReference type="Proteomes" id="UP000070133"/>
    </source>
</evidence>
<evidence type="ECO:0000256" key="1">
    <source>
        <dbReference type="SAM" id="SignalP"/>
    </source>
</evidence>
<dbReference type="EMBL" id="LFZN01000197">
    <property type="protein sequence ID" value="KXS95839.1"/>
    <property type="molecule type" value="Genomic_DNA"/>
</dbReference>
<protein>
    <submittedName>
        <fullName evidence="2">Uncharacterized protein</fullName>
    </submittedName>
</protein>
<dbReference type="OrthoDB" id="416585at2759"/>
<keyword evidence="1" id="KW-0732">Signal</keyword>
<dbReference type="STRING" id="321146.A0A139H0B3"/>
<dbReference type="AlphaFoldDB" id="A0A139H0B3"/>
<sequence>MAAHITRMSSSSHLVLLLANTIVLFNRFRSHLDSAHPAAGDHVSPSFLPRLRELDMVWKLQLEVMDRHTESESDVNASSLDNATSKLLRENAVLKRRMDACQFQHYLSTMSELASHAQAPNMPKI</sequence>
<organism evidence="2 3">
    <name type="scientific">Pseudocercospora eumusae</name>
    <dbReference type="NCBI Taxonomy" id="321146"/>
    <lineage>
        <taxon>Eukaryota</taxon>
        <taxon>Fungi</taxon>
        <taxon>Dikarya</taxon>
        <taxon>Ascomycota</taxon>
        <taxon>Pezizomycotina</taxon>
        <taxon>Dothideomycetes</taxon>
        <taxon>Dothideomycetidae</taxon>
        <taxon>Mycosphaerellales</taxon>
        <taxon>Mycosphaerellaceae</taxon>
        <taxon>Pseudocercospora</taxon>
    </lineage>
</organism>
<comment type="caution">
    <text evidence="2">The sequence shown here is derived from an EMBL/GenBank/DDBJ whole genome shotgun (WGS) entry which is preliminary data.</text>
</comment>
<dbReference type="Proteomes" id="UP000070133">
    <property type="component" value="Unassembled WGS sequence"/>
</dbReference>
<proteinExistence type="predicted"/>
<reference evidence="2 3" key="1">
    <citation type="submission" date="2015-07" db="EMBL/GenBank/DDBJ databases">
        <title>Comparative genomics of the Sigatoka disease complex on banana suggests a link between parallel evolutionary changes in Pseudocercospora fijiensis and Pseudocercospora eumusae and increased virulence on the banana host.</title>
        <authorList>
            <person name="Chang T.-C."/>
            <person name="Salvucci A."/>
            <person name="Crous P.W."/>
            <person name="Stergiopoulos I."/>
        </authorList>
    </citation>
    <scope>NUCLEOTIDE SEQUENCE [LARGE SCALE GENOMIC DNA]</scope>
    <source>
        <strain evidence="2 3">CBS 114824</strain>
    </source>
</reference>
<gene>
    <name evidence="2" type="ORF">AC578_1192</name>
</gene>